<evidence type="ECO:0000313" key="2">
    <source>
        <dbReference type="Proteomes" id="UP000811246"/>
    </source>
</evidence>
<accession>A0A922AEJ0</accession>
<protein>
    <submittedName>
        <fullName evidence="1">Uncharacterized protein</fullName>
    </submittedName>
</protein>
<dbReference type="AlphaFoldDB" id="A0A922AEJ0"/>
<evidence type="ECO:0000313" key="1">
    <source>
        <dbReference type="EMBL" id="KAG6677461.1"/>
    </source>
</evidence>
<reference evidence="1" key="1">
    <citation type="submission" date="2021-01" db="EMBL/GenBank/DDBJ databases">
        <authorList>
            <person name="Lovell J.T."/>
            <person name="Bentley N."/>
            <person name="Bhattarai G."/>
            <person name="Jenkins J.W."/>
            <person name="Sreedasyam A."/>
            <person name="Alarcon Y."/>
            <person name="Bock C."/>
            <person name="Boston L."/>
            <person name="Carlson J."/>
            <person name="Cervantes K."/>
            <person name="Clermont K."/>
            <person name="Krom N."/>
            <person name="Kubenka K."/>
            <person name="Mamidi S."/>
            <person name="Mattison C."/>
            <person name="Monteros M."/>
            <person name="Pisani C."/>
            <person name="Plott C."/>
            <person name="Rajasekar S."/>
            <person name="Rhein H.S."/>
            <person name="Rohla C."/>
            <person name="Song M."/>
            <person name="Hilaire R.S."/>
            <person name="Shu S."/>
            <person name="Wells L."/>
            <person name="Wang X."/>
            <person name="Webber J."/>
            <person name="Heerema R.J."/>
            <person name="Klein P."/>
            <person name="Conner P."/>
            <person name="Grauke L."/>
            <person name="Grimwood J."/>
            <person name="Schmutz J."/>
            <person name="Randall J.J."/>
        </authorList>
    </citation>
    <scope>NUCLEOTIDE SEQUENCE</scope>
    <source>
        <tissue evidence="1">Leaf</tissue>
    </source>
</reference>
<dbReference type="Proteomes" id="UP000811246">
    <property type="component" value="Chromosome 14"/>
</dbReference>
<comment type="caution">
    <text evidence="1">The sequence shown here is derived from an EMBL/GenBank/DDBJ whole genome shotgun (WGS) entry which is preliminary data.</text>
</comment>
<gene>
    <name evidence="1" type="ORF">I3842_14G028300</name>
</gene>
<proteinExistence type="predicted"/>
<name>A0A922AEJ0_CARIL</name>
<dbReference type="PANTHER" id="PTHR33918">
    <property type="entry name" value="OS01G0704200 PROTEIN"/>
    <property type="match status" value="1"/>
</dbReference>
<organism evidence="1 2">
    <name type="scientific">Carya illinoinensis</name>
    <name type="common">Pecan</name>
    <dbReference type="NCBI Taxonomy" id="32201"/>
    <lineage>
        <taxon>Eukaryota</taxon>
        <taxon>Viridiplantae</taxon>
        <taxon>Streptophyta</taxon>
        <taxon>Embryophyta</taxon>
        <taxon>Tracheophyta</taxon>
        <taxon>Spermatophyta</taxon>
        <taxon>Magnoliopsida</taxon>
        <taxon>eudicotyledons</taxon>
        <taxon>Gunneridae</taxon>
        <taxon>Pentapetalae</taxon>
        <taxon>rosids</taxon>
        <taxon>fabids</taxon>
        <taxon>Fagales</taxon>
        <taxon>Juglandaceae</taxon>
        <taxon>Carya</taxon>
    </lineage>
</organism>
<dbReference type="EMBL" id="CM031838">
    <property type="protein sequence ID" value="KAG6677461.1"/>
    <property type="molecule type" value="Genomic_DNA"/>
</dbReference>
<sequence length="173" mass="19494">MSIITFPHIHPRNLELFNSTNVLHISFPCCTKLTQWEPPPVKYAFTETATNNLLEKTTNIFETLSSENTDEVPVTSAKELTDTSNQPVVQPQFLKWLTLLLPTGMVPNLWLPISSIFLGSNVASLLSLIAFSIWVRPFFSSWPIPVPAQSTQLRQAKVSSFYIPILEHGCYCN</sequence>
<dbReference type="PANTHER" id="PTHR33918:SF3">
    <property type="entry name" value="CYTOCHROME P450 FAMILY PROTEIN"/>
    <property type="match status" value="1"/>
</dbReference>